<dbReference type="STRING" id="644358.A0A0C4E2J4"/>
<feature type="compositionally biased region" description="Basic and acidic residues" evidence="8">
    <location>
        <begin position="384"/>
        <end position="402"/>
    </location>
</feature>
<name>A0A0C4E2J4_MAGP6</name>
<evidence type="ECO:0000256" key="5">
    <source>
        <dbReference type="ARBA" id="ARBA00023054"/>
    </source>
</evidence>
<dbReference type="PANTHER" id="PTHR14360:SF12">
    <property type="entry name" value="MOZ PROTEIN REPRESENTS A CHROMATIN-ASSOCIATED ACETYLTRANSFERASE"/>
    <property type="match status" value="1"/>
</dbReference>
<feature type="region of interest" description="Disordered" evidence="8">
    <location>
        <begin position="380"/>
        <end position="413"/>
    </location>
</feature>
<keyword evidence="5" id="KW-0175">Coiled coil</keyword>
<evidence type="ECO:0000313" key="10">
    <source>
        <dbReference type="EMBL" id="KLU87637.1"/>
    </source>
</evidence>
<reference evidence="11" key="4">
    <citation type="journal article" date="2015" name="G3 (Bethesda)">
        <title>Genome sequences of three phytopathogenic species of the Magnaporthaceae family of fungi.</title>
        <authorList>
            <person name="Okagaki L.H."/>
            <person name="Nunes C.C."/>
            <person name="Sailsbery J."/>
            <person name="Clay B."/>
            <person name="Brown D."/>
            <person name="John T."/>
            <person name="Oh Y."/>
            <person name="Young N."/>
            <person name="Fitzgerald M."/>
            <person name="Haas B.J."/>
            <person name="Zeng Q."/>
            <person name="Young S."/>
            <person name="Adiconis X."/>
            <person name="Fan L."/>
            <person name="Levin J.Z."/>
            <person name="Mitchell T.K."/>
            <person name="Okubara P.A."/>
            <person name="Farman M.L."/>
            <person name="Kohn L.M."/>
            <person name="Birren B."/>
            <person name="Ma L.-J."/>
            <person name="Dean R.A."/>
        </authorList>
    </citation>
    <scope>NUCLEOTIDE SEQUENCE</scope>
    <source>
        <strain evidence="11">ATCC 64411 / 73-15</strain>
    </source>
</reference>
<evidence type="ECO:0008006" key="13">
    <source>
        <dbReference type="Google" id="ProtNLM"/>
    </source>
</evidence>
<gene>
    <name evidence="10" type="ORF">MAPG_06632</name>
</gene>
<evidence type="ECO:0000256" key="1">
    <source>
        <dbReference type="ARBA" id="ARBA00004173"/>
    </source>
</evidence>
<evidence type="ECO:0000256" key="8">
    <source>
        <dbReference type="SAM" id="MobiDB-lite"/>
    </source>
</evidence>
<keyword evidence="6" id="KW-0496">Mitochondrion</keyword>
<dbReference type="eggNOG" id="ENOG502S1C3">
    <property type="taxonomic scope" value="Eukaryota"/>
</dbReference>
<evidence type="ECO:0000313" key="12">
    <source>
        <dbReference type="Proteomes" id="UP000011715"/>
    </source>
</evidence>
<keyword evidence="4 9" id="KW-1133">Transmembrane helix</keyword>
<evidence type="ECO:0000256" key="9">
    <source>
        <dbReference type="SAM" id="Phobius"/>
    </source>
</evidence>
<organism evidence="11 12">
    <name type="scientific">Magnaporthiopsis poae (strain ATCC 64411 / 73-15)</name>
    <name type="common">Kentucky bluegrass fungus</name>
    <name type="synonym">Magnaporthe poae</name>
    <dbReference type="NCBI Taxonomy" id="644358"/>
    <lineage>
        <taxon>Eukaryota</taxon>
        <taxon>Fungi</taxon>
        <taxon>Dikarya</taxon>
        <taxon>Ascomycota</taxon>
        <taxon>Pezizomycotina</taxon>
        <taxon>Sordariomycetes</taxon>
        <taxon>Sordariomycetidae</taxon>
        <taxon>Magnaporthales</taxon>
        <taxon>Magnaporthaceae</taxon>
        <taxon>Magnaporthiopsis</taxon>
    </lineage>
</organism>
<dbReference type="Pfam" id="PF07798">
    <property type="entry name" value="CCDC90-like"/>
    <property type="match status" value="1"/>
</dbReference>
<keyword evidence="7 9" id="KW-0472">Membrane</keyword>
<keyword evidence="3 9" id="KW-0812">Transmembrane</keyword>
<dbReference type="EMBL" id="GL876970">
    <property type="protein sequence ID" value="KLU87637.1"/>
    <property type="molecule type" value="Genomic_DNA"/>
</dbReference>
<keyword evidence="12" id="KW-1185">Reference proteome</keyword>
<evidence type="ECO:0000313" key="11">
    <source>
        <dbReference type="EnsemblFungi" id="MAPG_06632T0"/>
    </source>
</evidence>
<feature type="transmembrane region" description="Helical" evidence="9">
    <location>
        <begin position="353"/>
        <end position="374"/>
    </location>
</feature>
<reference evidence="10" key="2">
    <citation type="submission" date="2010-05" db="EMBL/GenBank/DDBJ databases">
        <title>The Genome Sequence of Magnaporthe poae strain ATCC 64411.</title>
        <authorList>
            <consortium name="The Broad Institute Genome Sequencing Platform"/>
            <consortium name="Broad Institute Genome Sequencing Center for Infectious Disease"/>
            <person name="Ma L.-J."/>
            <person name="Dead R."/>
            <person name="Young S."/>
            <person name="Zeng Q."/>
            <person name="Koehrsen M."/>
            <person name="Alvarado L."/>
            <person name="Berlin A."/>
            <person name="Chapman S.B."/>
            <person name="Chen Z."/>
            <person name="Freedman E."/>
            <person name="Gellesch M."/>
            <person name="Goldberg J."/>
            <person name="Griggs A."/>
            <person name="Gujja S."/>
            <person name="Heilman E.R."/>
            <person name="Heiman D."/>
            <person name="Hepburn T."/>
            <person name="Howarth C."/>
            <person name="Jen D."/>
            <person name="Larson L."/>
            <person name="Mehta T."/>
            <person name="Neiman D."/>
            <person name="Pearson M."/>
            <person name="Roberts A."/>
            <person name="Saif S."/>
            <person name="Shea T."/>
            <person name="Shenoy N."/>
            <person name="Sisk P."/>
            <person name="Stolte C."/>
            <person name="Sykes S."/>
            <person name="Walk T."/>
            <person name="White J."/>
            <person name="Yandava C."/>
            <person name="Haas B."/>
            <person name="Nusbaum C."/>
            <person name="Birren B."/>
        </authorList>
    </citation>
    <scope>NUCLEOTIDE SEQUENCE</scope>
    <source>
        <strain evidence="10">ATCC 64411</strain>
    </source>
</reference>
<comment type="subcellular location">
    <subcellularLocation>
        <location evidence="2">Membrane</location>
    </subcellularLocation>
    <subcellularLocation>
        <location evidence="1">Mitochondrion</location>
    </subcellularLocation>
</comment>
<protein>
    <recommendedName>
        <fullName evidence="13">MOZ protein represents a chromatin-associated acetyltransferase</fullName>
    </recommendedName>
</protein>
<proteinExistence type="predicted"/>
<dbReference type="GO" id="GO:0016020">
    <property type="term" value="C:membrane"/>
    <property type="evidence" value="ECO:0007669"/>
    <property type="project" value="UniProtKB-SubCell"/>
</dbReference>
<evidence type="ECO:0000256" key="4">
    <source>
        <dbReference type="ARBA" id="ARBA00022989"/>
    </source>
</evidence>
<sequence length="413" mass="45311">MTATRLTFLYPHLFRAPRLGESASQVTQLARRSTARKTAQVGRRIRGARFASATSPKQSTFVSRHGKAVEPMPLSGIDAAAPPPRFRGETAQTRRHKRAEPKPRPTAVFQGSSSGNATTSQTTVGAGTAAASGLPPVIELGAPVQPPPQQPDLTSADGSTKKHANGPMDAILMGAPESIKKQPPHLTPPPYLHHFDTYSLVKRLEAGGYTQEQSITAMKAVRALLAQNLDVAQEGLVSRRDVDNETYLFRAACSELSNEVKNNRRIADEQMRQQRTHILHEVDIATQSLNQELLTLNDSVKGMFNDRRMAVREEQKAAESVIQQIHYKISVKLTSDAKSDIEGLRWVLIRRGILGLIFMALISVGGLRYVSYVNHEKQKRAKKRAEDAEVRRKNDGKMDHSSAPDAAGILAAN</sequence>
<reference evidence="11" key="5">
    <citation type="submission" date="2015-06" db="UniProtKB">
        <authorList>
            <consortium name="EnsemblFungi"/>
        </authorList>
    </citation>
    <scope>IDENTIFICATION</scope>
    <source>
        <strain evidence="11">ATCC 64411</strain>
    </source>
</reference>
<dbReference type="AlphaFoldDB" id="A0A0C4E2J4"/>
<evidence type="ECO:0000256" key="7">
    <source>
        <dbReference type="ARBA" id="ARBA00023136"/>
    </source>
</evidence>
<accession>A0A0C4E2J4</accession>
<evidence type="ECO:0000256" key="3">
    <source>
        <dbReference type="ARBA" id="ARBA00022692"/>
    </source>
</evidence>
<dbReference type="EMBL" id="ADBL01001604">
    <property type="status" value="NOT_ANNOTATED_CDS"/>
    <property type="molecule type" value="Genomic_DNA"/>
</dbReference>
<dbReference type="Proteomes" id="UP000011715">
    <property type="component" value="Unassembled WGS sequence"/>
</dbReference>
<reference evidence="12" key="1">
    <citation type="submission" date="2010-05" db="EMBL/GenBank/DDBJ databases">
        <title>The genome sequence of Magnaporthe poae strain ATCC 64411.</title>
        <authorList>
            <person name="Ma L.-J."/>
            <person name="Dead R."/>
            <person name="Young S."/>
            <person name="Zeng Q."/>
            <person name="Koehrsen M."/>
            <person name="Alvarado L."/>
            <person name="Berlin A."/>
            <person name="Chapman S.B."/>
            <person name="Chen Z."/>
            <person name="Freedman E."/>
            <person name="Gellesch M."/>
            <person name="Goldberg J."/>
            <person name="Griggs A."/>
            <person name="Gujja S."/>
            <person name="Heilman E.R."/>
            <person name="Heiman D."/>
            <person name="Hepburn T."/>
            <person name="Howarth C."/>
            <person name="Jen D."/>
            <person name="Larson L."/>
            <person name="Mehta T."/>
            <person name="Neiman D."/>
            <person name="Pearson M."/>
            <person name="Roberts A."/>
            <person name="Saif S."/>
            <person name="Shea T."/>
            <person name="Shenoy N."/>
            <person name="Sisk P."/>
            <person name="Stolte C."/>
            <person name="Sykes S."/>
            <person name="Walk T."/>
            <person name="White J."/>
            <person name="Yandava C."/>
            <person name="Haas B."/>
            <person name="Nusbaum C."/>
            <person name="Birren B."/>
        </authorList>
    </citation>
    <scope>NUCLEOTIDE SEQUENCE [LARGE SCALE GENOMIC DNA]</scope>
    <source>
        <strain evidence="12">ATCC 64411 / 73-15</strain>
    </source>
</reference>
<evidence type="ECO:0000256" key="2">
    <source>
        <dbReference type="ARBA" id="ARBA00004370"/>
    </source>
</evidence>
<dbReference type="EnsemblFungi" id="MAPG_06632T0">
    <property type="protein sequence ID" value="MAPG_06632T0"/>
    <property type="gene ID" value="MAPG_06632"/>
</dbReference>
<dbReference type="GO" id="GO:0005739">
    <property type="term" value="C:mitochondrion"/>
    <property type="evidence" value="ECO:0007669"/>
    <property type="project" value="UniProtKB-SubCell"/>
</dbReference>
<feature type="compositionally biased region" description="Low complexity" evidence="8">
    <location>
        <begin position="117"/>
        <end position="133"/>
    </location>
</feature>
<dbReference type="PANTHER" id="PTHR14360">
    <property type="entry name" value="PROTEIN FMP32, MITOCHONDRIAL"/>
    <property type="match status" value="1"/>
</dbReference>
<reference evidence="10" key="3">
    <citation type="submission" date="2011-03" db="EMBL/GenBank/DDBJ databases">
        <title>Annotation of Magnaporthe poae ATCC 64411.</title>
        <authorList>
            <person name="Ma L.-J."/>
            <person name="Dead R."/>
            <person name="Young S.K."/>
            <person name="Zeng Q."/>
            <person name="Gargeya S."/>
            <person name="Fitzgerald M."/>
            <person name="Haas B."/>
            <person name="Abouelleil A."/>
            <person name="Alvarado L."/>
            <person name="Arachchi H.M."/>
            <person name="Berlin A."/>
            <person name="Brown A."/>
            <person name="Chapman S.B."/>
            <person name="Chen Z."/>
            <person name="Dunbar C."/>
            <person name="Freedman E."/>
            <person name="Gearin G."/>
            <person name="Gellesch M."/>
            <person name="Goldberg J."/>
            <person name="Griggs A."/>
            <person name="Gujja S."/>
            <person name="Heiman D."/>
            <person name="Howarth C."/>
            <person name="Larson L."/>
            <person name="Lui A."/>
            <person name="MacDonald P.J.P."/>
            <person name="Mehta T."/>
            <person name="Montmayeur A."/>
            <person name="Murphy C."/>
            <person name="Neiman D."/>
            <person name="Pearson M."/>
            <person name="Priest M."/>
            <person name="Roberts A."/>
            <person name="Saif S."/>
            <person name="Shea T."/>
            <person name="Shenoy N."/>
            <person name="Sisk P."/>
            <person name="Stolte C."/>
            <person name="Sykes S."/>
            <person name="Yandava C."/>
            <person name="Wortman J."/>
            <person name="Nusbaum C."/>
            <person name="Birren B."/>
        </authorList>
    </citation>
    <scope>NUCLEOTIDE SEQUENCE</scope>
    <source>
        <strain evidence="10">ATCC 64411</strain>
    </source>
</reference>
<dbReference type="OMA" id="TSAFMII"/>
<dbReference type="OrthoDB" id="5424147at2759"/>
<feature type="region of interest" description="Disordered" evidence="8">
    <location>
        <begin position="73"/>
        <end position="162"/>
    </location>
</feature>
<evidence type="ECO:0000256" key="6">
    <source>
        <dbReference type="ARBA" id="ARBA00023128"/>
    </source>
</evidence>
<dbReference type="Gene3D" id="1.20.5.340">
    <property type="match status" value="1"/>
</dbReference>
<dbReference type="InterPro" id="IPR024461">
    <property type="entry name" value="CCDC90-like"/>
</dbReference>
<dbReference type="VEuPathDB" id="FungiDB:MAPG_06632"/>